<evidence type="ECO:0000313" key="1">
    <source>
        <dbReference type="EMBL" id="EHK97921.1"/>
    </source>
</evidence>
<evidence type="ECO:0000313" key="2">
    <source>
        <dbReference type="Proteomes" id="UP000005446"/>
    </source>
</evidence>
<dbReference type="EMBL" id="AGUE01000168">
    <property type="protein sequence ID" value="EHK97921.1"/>
    <property type="molecule type" value="Genomic_DNA"/>
</dbReference>
<sequence>MDFEGCVAQCAEGRRGINLIIAHAHSPKLELPKLFTSK</sequence>
<dbReference type="Proteomes" id="UP000005446">
    <property type="component" value="Unassembled WGS sequence"/>
</dbReference>
<dbReference type="AlphaFoldDB" id="H0EU32"/>
<gene>
    <name evidence="1" type="ORF">M7I_6261</name>
</gene>
<dbReference type="InParanoid" id="H0EU32"/>
<reference evidence="1 2" key="1">
    <citation type="journal article" date="2012" name="Eukaryot. Cell">
        <title>Genome sequence of the fungus Glarea lozoyensis: the first genome sequence of a species from the Helotiaceae family.</title>
        <authorList>
            <person name="Youssar L."/>
            <person name="Gruening B.A."/>
            <person name="Erxleben A."/>
            <person name="Guenther S."/>
            <person name="Huettel W."/>
        </authorList>
    </citation>
    <scope>NUCLEOTIDE SEQUENCE [LARGE SCALE GENOMIC DNA]</scope>
    <source>
        <strain evidence="2">ATCC 74030 / MF5533</strain>
    </source>
</reference>
<name>H0EU32_GLAL7</name>
<comment type="caution">
    <text evidence="1">The sequence shown here is derived from an EMBL/GenBank/DDBJ whole genome shotgun (WGS) entry which is preliminary data.</text>
</comment>
<dbReference type="HOGENOM" id="CLU_3335694_0_0_1"/>
<proteinExistence type="predicted"/>
<protein>
    <submittedName>
        <fullName evidence="1">Uncharacterized protein</fullName>
    </submittedName>
</protein>
<organism evidence="1 2">
    <name type="scientific">Glarea lozoyensis (strain ATCC 74030 / MF5533)</name>
    <dbReference type="NCBI Taxonomy" id="1104152"/>
    <lineage>
        <taxon>Eukaryota</taxon>
        <taxon>Fungi</taxon>
        <taxon>Dikarya</taxon>
        <taxon>Ascomycota</taxon>
        <taxon>Pezizomycotina</taxon>
        <taxon>Leotiomycetes</taxon>
        <taxon>Helotiales</taxon>
        <taxon>Helotiaceae</taxon>
        <taxon>Glarea</taxon>
    </lineage>
</organism>
<keyword evidence="2" id="KW-1185">Reference proteome</keyword>
<accession>H0EU32</accession>